<gene>
    <name evidence="11" type="primary">AUGUSTUS-3.0.2_01148</name>
    <name evidence="11" type="ORF">TcasGA2_TC001148</name>
</gene>
<evidence type="ECO:0000256" key="3">
    <source>
        <dbReference type="ARBA" id="ARBA00022946"/>
    </source>
</evidence>
<feature type="region of interest" description="Disordered" evidence="10">
    <location>
        <begin position="176"/>
        <end position="199"/>
    </location>
</feature>
<protein>
    <recommendedName>
        <fullName evidence="7">Large ribosomal subunit protein bL32m</fullName>
    </recommendedName>
    <alternativeName>
        <fullName evidence="8">39S ribosomal protein L32, mitochondrial</fullName>
    </alternativeName>
</protein>
<evidence type="ECO:0000256" key="4">
    <source>
        <dbReference type="ARBA" id="ARBA00022980"/>
    </source>
</evidence>
<dbReference type="InterPro" id="IPR051991">
    <property type="entry name" value="Mitoribosomal_protein_bL32"/>
</dbReference>
<dbReference type="STRING" id="7070.D6WAF4"/>
<feature type="compositionally biased region" description="Low complexity" evidence="10">
    <location>
        <begin position="181"/>
        <end position="191"/>
    </location>
</feature>
<evidence type="ECO:0000313" key="11">
    <source>
        <dbReference type="EMBL" id="EEZ98625.1"/>
    </source>
</evidence>
<evidence type="ECO:0000256" key="8">
    <source>
        <dbReference type="ARBA" id="ARBA00042577"/>
    </source>
</evidence>
<dbReference type="PANTHER" id="PTHR21026:SF2">
    <property type="entry name" value="LARGE RIBOSOMAL SUBUNIT PROTEIN BL32M"/>
    <property type="match status" value="1"/>
</dbReference>
<evidence type="ECO:0000256" key="9">
    <source>
        <dbReference type="ARBA" id="ARBA00045766"/>
    </source>
</evidence>
<evidence type="ECO:0000313" key="12">
    <source>
        <dbReference type="Proteomes" id="UP000007266"/>
    </source>
</evidence>
<dbReference type="OrthoDB" id="2014905at2759"/>
<dbReference type="SUPFAM" id="SSF57829">
    <property type="entry name" value="Zn-binding ribosomal proteins"/>
    <property type="match status" value="1"/>
</dbReference>
<dbReference type="EMBL" id="KQ971312">
    <property type="protein sequence ID" value="EEZ98625.1"/>
    <property type="molecule type" value="Genomic_DNA"/>
</dbReference>
<reference evidence="11 12" key="1">
    <citation type="journal article" date="2008" name="Nature">
        <title>The genome of the model beetle and pest Tribolium castaneum.</title>
        <authorList>
            <consortium name="Tribolium Genome Sequencing Consortium"/>
            <person name="Richards S."/>
            <person name="Gibbs R.A."/>
            <person name="Weinstock G.M."/>
            <person name="Brown S.J."/>
            <person name="Denell R."/>
            <person name="Beeman R.W."/>
            <person name="Gibbs R."/>
            <person name="Beeman R.W."/>
            <person name="Brown S.J."/>
            <person name="Bucher G."/>
            <person name="Friedrich M."/>
            <person name="Grimmelikhuijzen C.J."/>
            <person name="Klingler M."/>
            <person name="Lorenzen M."/>
            <person name="Richards S."/>
            <person name="Roth S."/>
            <person name="Schroder R."/>
            <person name="Tautz D."/>
            <person name="Zdobnov E.M."/>
            <person name="Muzny D."/>
            <person name="Gibbs R.A."/>
            <person name="Weinstock G.M."/>
            <person name="Attaway T."/>
            <person name="Bell S."/>
            <person name="Buhay C.J."/>
            <person name="Chandrabose M.N."/>
            <person name="Chavez D."/>
            <person name="Clerk-Blankenburg K.P."/>
            <person name="Cree A."/>
            <person name="Dao M."/>
            <person name="Davis C."/>
            <person name="Chacko J."/>
            <person name="Dinh H."/>
            <person name="Dugan-Rocha S."/>
            <person name="Fowler G."/>
            <person name="Garner T.T."/>
            <person name="Garnes J."/>
            <person name="Gnirke A."/>
            <person name="Hawes A."/>
            <person name="Hernandez J."/>
            <person name="Hines S."/>
            <person name="Holder M."/>
            <person name="Hume J."/>
            <person name="Jhangiani S.N."/>
            <person name="Joshi V."/>
            <person name="Khan Z.M."/>
            <person name="Jackson L."/>
            <person name="Kovar C."/>
            <person name="Kowis A."/>
            <person name="Lee S."/>
            <person name="Lewis L.R."/>
            <person name="Margolis J."/>
            <person name="Morgan M."/>
            <person name="Nazareth L.V."/>
            <person name="Nguyen N."/>
            <person name="Okwuonu G."/>
            <person name="Parker D."/>
            <person name="Richards S."/>
            <person name="Ruiz S.J."/>
            <person name="Santibanez J."/>
            <person name="Savard J."/>
            <person name="Scherer S.E."/>
            <person name="Schneider B."/>
            <person name="Sodergren E."/>
            <person name="Tautz D."/>
            <person name="Vattahil S."/>
            <person name="Villasana D."/>
            <person name="White C.S."/>
            <person name="Wright R."/>
            <person name="Park Y."/>
            <person name="Beeman R.W."/>
            <person name="Lord J."/>
            <person name="Oppert B."/>
            <person name="Lorenzen M."/>
            <person name="Brown S."/>
            <person name="Wang L."/>
            <person name="Savard J."/>
            <person name="Tautz D."/>
            <person name="Richards S."/>
            <person name="Weinstock G."/>
            <person name="Gibbs R.A."/>
            <person name="Liu Y."/>
            <person name="Worley K."/>
            <person name="Weinstock G."/>
            <person name="Elsik C.G."/>
            <person name="Reese J.T."/>
            <person name="Elhaik E."/>
            <person name="Landan G."/>
            <person name="Graur D."/>
            <person name="Arensburger P."/>
            <person name="Atkinson P."/>
            <person name="Beeman R.W."/>
            <person name="Beidler J."/>
            <person name="Brown S.J."/>
            <person name="Demuth J.P."/>
            <person name="Drury D.W."/>
            <person name="Du Y.Z."/>
            <person name="Fujiwara H."/>
            <person name="Lorenzen M."/>
            <person name="Maselli V."/>
            <person name="Osanai M."/>
            <person name="Park Y."/>
            <person name="Robertson H.M."/>
            <person name="Tu Z."/>
            <person name="Wang J.J."/>
            <person name="Wang S."/>
            <person name="Richards S."/>
            <person name="Song H."/>
            <person name="Zhang L."/>
            <person name="Sodergren E."/>
            <person name="Werner D."/>
            <person name="Stanke M."/>
            <person name="Morgenstern B."/>
            <person name="Solovyev V."/>
            <person name="Kosarev P."/>
            <person name="Brown G."/>
            <person name="Chen H.C."/>
            <person name="Ermolaeva O."/>
            <person name="Hlavina W."/>
            <person name="Kapustin Y."/>
            <person name="Kiryutin B."/>
            <person name="Kitts P."/>
            <person name="Maglott D."/>
            <person name="Pruitt K."/>
            <person name="Sapojnikov V."/>
            <person name="Souvorov A."/>
            <person name="Mackey A.J."/>
            <person name="Waterhouse R.M."/>
            <person name="Wyder S."/>
            <person name="Zdobnov E.M."/>
            <person name="Zdobnov E.M."/>
            <person name="Wyder S."/>
            <person name="Kriventseva E.V."/>
            <person name="Kadowaki T."/>
            <person name="Bork P."/>
            <person name="Aranda M."/>
            <person name="Bao R."/>
            <person name="Beermann A."/>
            <person name="Berns N."/>
            <person name="Bolognesi R."/>
            <person name="Bonneton F."/>
            <person name="Bopp D."/>
            <person name="Brown S.J."/>
            <person name="Bucher G."/>
            <person name="Butts T."/>
            <person name="Chaumot A."/>
            <person name="Denell R.E."/>
            <person name="Ferrier D.E."/>
            <person name="Friedrich M."/>
            <person name="Gordon C.M."/>
            <person name="Jindra M."/>
            <person name="Klingler M."/>
            <person name="Lan Q."/>
            <person name="Lattorff H.M."/>
            <person name="Laudet V."/>
            <person name="von Levetsow C."/>
            <person name="Liu Z."/>
            <person name="Lutz R."/>
            <person name="Lynch J.A."/>
            <person name="da Fonseca R.N."/>
            <person name="Posnien N."/>
            <person name="Reuter R."/>
            <person name="Roth S."/>
            <person name="Savard J."/>
            <person name="Schinko J.B."/>
            <person name="Schmitt C."/>
            <person name="Schoppmeier M."/>
            <person name="Schroder R."/>
            <person name="Shippy T.D."/>
            <person name="Simonnet F."/>
            <person name="Marques-Souza H."/>
            <person name="Tautz D."/>
            <person name="Tomoyasu Y."/>
            <person name="Trauner J."/>
            <person name="Van der Zee M."/>
            <person name="Vervoort M."/>
            <person name="Wittkopp N."/>
            <person name="Wimmer E.A."/>
            <person name="Yang X."/>
            <person name="Jones A.K."/>
            <person name="Sattelle D.B."/>
            <person name="Ebert P.R."/>
            <person name="Nelson D."/>
            <person name="Scott J.G."/>
            <person name="Beeman R.W."/>
            <person name="Muthukrishnan S."/>
            <person name="Kramer K.J."/>
            <person name="Arakane Y."/>
            <person name="Beeman R.W."/>
            <person name="Zhu Q."/>
            <person name="Hogenkamp D."/>
            <person name="Dixit R."/>
            <person name="Oppert B."/>
            <person name="Jiang H."/>
            <person name="Zou Z."/>
            <person name="Marshall J."/>
            <person name="Elpidina E."/>
            <person name="Vinokurov K."/>
            <person name="Oppert C."/>
            <person name="Zou Z."/>
            <person name="Evans J."/>
            <person name="Lu Z."/>
            <person name="Zhao P."/>
            <person name="Sumathipala N."/>
            <person name="Altincicek B."/>
            <person name="Vilcinskas A."/>
            <person name="Williams M."/>
            <person name="Hultmark D."/>
            <person name="Hetru C."/>
            <person name="Jiang H."/>
            <person name="Grimmelikhuijzen C.J."/>
            <person name="Hauser F."/>
            <person name="Cazzamali G."/>
            <person name="Williamson M."/>
            <person name="Park Y."/>
            <person name="Li B."/>
            <person name="Tanaka Y."/>
            <person name="Predel R."/>
            <person name="Neupert S."/>
            <person name="Schachtner J."/>
            <person name="Verleyen P."/>
            <person name="Raible F."/>
            <person name="Bork P."/>
            <person name="Friedrich M."/>
            <person name="Walden K.K."/>
            <person name="Robertson H.M."/>
            <person name="Angeli S."/>
            <person name="Foret S."/>
            <person name="Bucher G."/>
            <person name="Schuetz S."/>
            <person name="Maleszka R."/>
            <person name="Wimmer E.A."/>
            <person name="Beeman R.W."/>
            <person name="Lorenzen M."/>
            <person name="Tomoyasu Y."/>
            <person name="Miller S.C."/>
            <person name="Grossmann D."/>
            <person name="Bucher G."/>
        </authorList>
    </citation>
    <scope>NUCLEOTIDE SEQUENCE [LARGE SCALE GENOMIC DNA]</scope>
    <source>
        <strain evidence="11 12">Georgia GA2</strain>
    </source>
</reference>
<dbReference type="GO" id="GO:0006412">
    <property type="term" value="P:translation"/>
    <property type="evidence" value="ECO:0007669"/>
    <property type="project" value="InterPro"/>
</dbReference>
<keyword evidence="5" id="KW-0496">Mitochondrion</keyword>
<dbReference type="AlphaFoldDB" id="D6WAF4"/>
<proteinExistence type="inferred from homology"/>
<comment type="function">
    <text evidence="9">Component of the mitochondrial large ribosomal subunit (mt-LSU). The mitochondrial ribosome (mitoribosome) is a large ribonucleoprotein complex responsible for the synthesis of proteins inside mitochondria.</text>
</comment>
<dbReference type="GO" id="GO:0003735">
    <property type="term" value="F:structural constituent of ribosome"/>
    <property type="evidence" value="ECO:0000318"/>
    <property type="project" value="GO_Central"/>
</dbReference>
<sequence>MAGSLLIRLNVAIQRLELAIASVLGRRFPPDGYCLAGVEVQNEPSLPKPAFSLKDIIGDGFLWGVPTARRTIEKRMKRKYGHPDYVMKILQPKKNIKTCSECGDDHLIGVLCPTCYKKVIDETKEMQDAIQKELQLSPVENEVVVLYEGEKAGKPDEFFEGKRIVEIPKPRPAWFSKNLLQQTTQQPATTTDVKPSDLG</sequence>
<accession>D6WAF4</accession>
<name>D6WAF4_TRICA</name>
<evidence type="ECO:0000256" key="7">
    <source>
        <dbReference type="ARBA" id="ARBA00039935"/>
    </source>
</evidence>
<dbReference type="PhylomeDB" id="D6WAF4"/>
<keyword evidence="3" id="KW-0809">Transit peptide</keyword>
<keyword evidence="6" id="KW-0687">Ribonucleoprotein</keyword>
<dbReference type="OMA" id="VLCPHCY"/>
<comment type="subcellular location">
    <subcellularLocation>
        <location evidence="1">Mitochondrion</location>
    </subcellularLocation>
</comment>
<keyword evidence="12" id="KW-1185">Reference proteome</keyword>
<dbReference type="GO" id="GO:0005762">
    <property type="term" value="C:mitochondrial large ribosomal subunit"/>
    <property type="evidence" value="ECO:0000318"/>
    <property type="project" value="GO_Central"/>
</dbReference>
<dbReference type="HOGENOM" id="CLU_116455_0_0_1"/>
<evidence type="ECO:0000256" key="5">
    <source>
        <dbReference type="ARBA" id="ARBA00023128"/>
    </source>
</evidence>
<evidence type="ECO:0000256" key="10">
    <source>
        <dbReference type="SAM" id="MobiDB-lite"/>
    </source>
</evidence>
<organism evidence="11 12">
    <name type="scientific">Tribolium castaneum</name>
    <name type="common">Red flour beetle</name>
    <dbReference type="NCBI Taxonomy" id="7070"/>
    <lineage>
        <taxon>Eukaryota</taxon>
        <taxon>Metazoa</taxon>
        <taxon>Ecdysozoa</taxon>
        <taxon>Arthropoda</taxon>
        <taxon>Hexapoda</taxon>
        <taxon>Insecta</taxon>
        <taxon>Pterygota</taxon>
        <taxon>Neoptera</taxon>
        <taxon>Endopterygota</taxon>
        <taxon>Coleoptera</taxon>
        <taxon>Polyphaga</taxon>
        <taxon>Cucujiformia</taxon>
        <taxon>Tenebrionidae</taxon>
        <taxon>Tenebrionidae incertae sedis</taxon>
        <taxon>Tribolium</taxon>
    </lineage>
</organism>
<evidence type="ECO:0000256" key="6">
    <source>
        <dbReference type="ARBA" id="ARBA00023274"/>
    </source>
</evidence>
<evidence type="ECO:0000256" key="1">
    <source>
        <dbReference type="ARBA" id="ARBA00004173"/>
    </source>
</evidence>
<dbReference type="KEGG" id="tca:662143"/>
<keyword evidence="4 11" id="KW-0689">Ribosomal protein</keyword>
<reference evidence="11 12" key="2">
    <citation type="journal article" date="2010" name="Nucleic Acids Res.">
        <title>BeetleBase in 2010: revisions to provide comprehensive genomic information for Tribolium castaneum.</title>
        <authorList>
            <person name="Kim H.S."/>
            <person name="Murphy T."/>
            <person name="Xia J."/>
            <person name="Caragea D."/>
            <person name="Park Y."/>
            <person name="Beeman R.W."/>
            <person name="Lorenzen M.D."/>
            <person name="Butcher S."/>
            <person name="Manak J.R."/>
            <person name="Brown S.J."/>
        </authorList>
    </citation>
    <scope>GENOME REANNOTATION</scope>
    <source>
        <strain evidence="11 12">Georgia GA2</strain>
    </source>
</reference>
<comment type="similarity">
    <text evidence="2">Belongs to the bacterial ribosomal protein bL32 family.</text>
</comment>
<dbReference type="PANTHER" id="PTHR21026">
    <property type="entry name" value="39S RIBOSOMAL PROTEIN L32, MITOCHONDRIAL"/>
    <property type="match status" value="1"/>
</dbReference>
<dbReference type="Proteomes" id="UP000007266">
    <property type="component" value="Linkage group 2"/>
</dbReference>
<dbReference type="eggNOG" id="KOG4080">
    <property type="taxonomic scope" value="Eukaryota"/>
</dbReference>
<dbReference type="InterPro" id="IPR011332">
    <property type="entry name" value="Ribosomal_zn-bd"/>
</dbReference>
<evidence type="ECO:0000256" key="2">
    <source>
        <dbReference type="ARBA" id="ARBA00008560"/>
    </source>
</evidence>